<dbReference type="InterPro" id="IPR022024">
    <property type="entry name" value="DUF3602"/>
</dbReference>
<dbReference type="AlphaFoldDB" id="A0A179H209"/>
<dbReference type="PANTHER" id="PTHR34693:SF2">
    <property type="entry name" value="DUF3602 DOMAIN-CONTAINING PROTEIN"/>
    <property type="match status" value="1"/>
</dbReference>
<evidence type="ECO:0000313" key="3">
    <source>
        <dbReference type="Proteomes" id="UP000078240"/>
    </source>
</evidence>
<feature type="compositionally biased region" description="Polar residues" evidence="1">
    <location>
        <begin position="8"/>
        <end position="18"/>
    </location>
</feature>
<feature type="compositionally biased region" description="Low complexity" evidence="1">
    <location>
        <begin position="120"/>
        <end position="138"/>
    </location>
</feature>
<accession>A0A179H209</accession>
<dbReference type="PANTHER" id="PTHR34693">
    <property type="entry name" value="PROTEIN PAR32"/>
    <property type="match status" value="1"/>
</dbReference>
<feature type="compositionally biased region" description="Low complexity" evidence="1">
    <location>
        <begin position="31"/>
        <end position="53"/>
    </location>
</feature>
<dbReference type="Pfam" id="PF12223">
    <property type="entry name" value="DUF3602"/>
    <property type="match status" value="1"/>
</dbReference>
<feature type="region of interest" description="Disordered" evidence="1">
    <location>
        <begin position="1"/>
        <end position="78"/>
    </location>
</feature>
<proteinExistence type="predicted"/>
<reference evidence="2 3" key="1">
    <citation type="submission" date="2016-01" db="EMBL/GenBank/DDBJ databases">
        <title>Biosynthesis of antibiotic leucinostatins and their inhibition on Phytophthora in bio-control Purpureocillium lilacinum.</title>
        <authorList>
            <person name="Wang G."/>
            <person name="Liu Z."/>
            <person name="Lin R."/>
            <person name="Li E."/>
            <person name="Mao Z."/>
            <person name="Ling J."/>
            <person name="Yin W."/>
            <person name="Xie B."/>
        </authorList>
    </citation>
    <scope>NUCLEOTIDE SEQUENCE [LARGE SCALE GENOMIC DNA]</scope>
    <source>
        <strain evidence="2">PLBJ-1</strain>
    </source>
</reference>
<dbReference type="EMBL" id="LSBH01000002">
    <property type="protein sequence ID" value="OAQ83543.1"/>
    <property type="molecule type" value="Genomic_DNA"/>
</dbReference>
<dbReference type="Proteomes" id="UP000078240">
    <property type="component" value="Unassembled WGS sequence"/>
</dbReference>
<comment type="caution">
    <text evidence="2">The sequence shown here is derived from an EMBL/GenBank/DDBJ whole genome shotgun (WGS) entry which is preliminary data.</text>
</comment>
<sequence>MPFKYSVTEPSPSTTSYVRTGRGGAGNVRPSTHFNNSTTTTSASNNTSKTSNSARPRRFFTGIGGAGNVASAGTASSPLDDAISHAAARDSAPPLGYCGRGGAGNRYYNAPERYVRKPSDASTSSAVSEASSARSSMSFTAKLWARVTHKQ</sequence>
<organism evidence="2 3">
    <name type="scientific">Purpureocillium lilacinum</name>
    <name type="common">Paecilomyces lilacinus</name>
    <dbReference type="NCBI Taxonomy" id="33203"/>
    <lineage>
        <taxon>Eukaryota</taxon>
        <taxon>Fungi</taxon>
        <taxon>Dikarya</taxon>
        <taxon>Ascomycota</taxon>
        <taxon>Pezizomycotina</taxon>
        <taxon>Sordariomycetes</taxon>
        <taxon>Hypocreomycetidae</taxon>
        <taxon>Hypocreales</taxon>
        <taxon>Ophiocordycipitaceae</taxon>
        <taxon>Purpureocillium</taxon>
    </lineage>
</organism>
<name>A0A179H209_PURLI</name>
<evidence type="ECO:0000313" key="2">
    <source>
        <dbReference type="EMBL" id="OAQ83543.1"/>
    </source>
</evidence>
<feature type="region of interest" description="Disordered" evidence="1">
    <location>
        <begin position="116"/>
        <end position="138"/>
    </location>
</feature>
<gene>
    <name evidence="2" type="ORF">VFPBJ_02311</name>
</gene>
<protein>
    <submittedName>
        <fullName evidence="2">Uncharacterized protein</fullName>
    </submittedName>
</protein>
<dbReference type="InterPro" id="IPR053203">
    <property type="entry name" value="Cisplatin_resist-associated"/>
</dbReference>
<evidence type="ECO:0000256" key="1">
    <source>
        <dbReference type="SAM" id="MobiDB-lite"/>
    </source>
</evidence>